<dbReference type="SUPFAM" id="SSF56655">
    <property type="entry name" value="Carbohydrate phosphatase"/>
    <property type="match status" value="1"/>
</dbReference>
<accession>A0A6G9YG82</accession>
<evidence type="ECO:0000256" key="9">
    <source>
        <dbReference type="ARBA" id="ARBA00022842"/>
    </source>
</evidence>
<dbReference type="GO" id="GO:0046872">
    <property type="term" value="F:metal ion binding"/>
    <property type="evidence" value="ECO:0007669"/>
    <property type="project" value="UniProtKB-KW"/>
</dbReference>
<dbReference type="PIRSF" id="PIRSF500210">
    <property type="entry name" value="FBPtase"/>
    <property type="match status" value="1"/>
</dbReference>
<keyword evidence="19" id="KW-1185">Reference proteome</keyword>
<comment type="subcellular location">
    <subcellularLocation>
        <location evidence="14">Cytoplasm</location>
    </subcellularLocation>
</comment>
<dbReference type="NCBIfam" id="NF006779">
    <property type="entry name" value="PRK09293.1-3"/>
    <property type="match status" value="1"/>
</dbReference>
<dbReference type="Gene3D" id="3.40.190.80">
    <property type="match status" value="1"/>
</dbReference>
<dbReference type="GO" id="GO:0030388">
    <property type="term" value="P:fructose 1,6-bisphosphate metabolic process"/>
    <property type="evidence" value="ECO:0007669"/>
    <property type="project" value="TreeGrafter"/>
</dbReference>
<evidence type="ECO:0000256" key="13">
    <source>
        <dbReference type="ARBA" id="ARBA00081210"/>
    </source>
</evidence>
<dbReference type="Pfam" id="PF18913">
    <property type="entry name" value="FBPase_C"/>
    <property type="match status" value="1"/>
</dbReference>
<dbReference type="Pfam" id="PF00316">
    <property type="entry name" value="FBPase"/>
    <property type="match status" value="1"/>
</dbReference>
<keyword evidence="5 14" id="KW-0963">Cytoplasm</keyword>
<dbReference type="PIRSF" id="PIRSF000904">
    <property type="entry name" value="FBPtase_SBPase"/>
    <property type="match status" value="1"/>
</dbReference>
<evidence type="ECO:0000313" key="19">
    <source>
        <dbReference type="Proteomes" id="UP000503540"/>
    </source>
</evidence>
<feature type="binding site" evidence="14">
    <location>
        <begin position="142"/>
        <end position="145"/>
    </location>
    <ligand>
        <name>substrate</name>
    </ligand>
</feature>
<feature type="domain" description="Fructose-1-6-bisphosphatase class 1 C-terminal" evidence="17">
    <location>
        <begin position="225"/>
        <end position="355"/>
    </location>
</feature>
<evidence type="ECO:0000256" key="12">
    <source>
        <dbReference type="ARBA" id="ARBA00072069"/>
    </source>
</evidence>
<comment type="pathway">
    <text evidence="11">Carbohydrate biosynthesis.</text>
</comment>
<evidence type="ECO:0000259" key="16">
    <source>
        <dbReference type="Pfam" id="PF00316"/>
    </source>
</evidence>
<keyword evidence="9" id="KW-0460">Magnesium</keyword>
<dbReference type="InterPro" id="IPR033391">
    <property type="entry name" value="FBPase_N"/>
</dbReference>
<dbReference type="CDD" id="cd00354">
    <property type="entry name" value="FBPase"/>
    <property type="match status" value="1"/>
</dbReference>
<evidence type="ECO:0000256" key="14">
    <source>
        <dbReference type="HAMAP-Rule" id="MF_01855"/>
    </source>
</evidence>
<reference evidence="18 19" key="1">
    <citation type="journal article" date="2019" name="ACS Chem. Biol.">
        <title>Identification and Mobilization of a Cryptic Antibiotic Biosynthesis Gene Locus from a Human-Pathogenic Nocardia Isolate.</title>
        <authorList>
            <person name="Herisse M."/>
            <person name="Ishida K."/>
            <person name="Porter J.L."/>
            <person name="Howden B."/>
            <person name="Hertweck C."/>
            <person name="Stinear T.P."/>
            <person name="Pidot S.J."/>
        </authorList>
    </citation>
    <scope>NUCLEOTIDE SEQUENCE [LARGE SCALE GENOMIC DNA]</scope>
    <source>
        <strain evidence="18 19">AUSMDU00012717</strain>
    </source>
</reference>
<evidence type="ECO:0000256" key="10">
    <source>
        <dbReference type="ARBA" id="ARBA00023277"/>
    </source>
</evidence>
<dbReference type="Gene3D" id="3.30.540.10">
    <property type="entry name" value="Fructose-1,6-Bisphosphatase, subunit A, domain 1"/>
    <property type="match status" value="1"/>
</dbReference>
<gene>
    <name evidence="14" type="primary">fbp</name>
    <name evidence="18" type="ORF">F5544_21845</name>
</gene>
<dbReference type="PANTHER" id="PTHR11556:SF35">
    <property type="entry name" value="SEDOHEPTULOSE-1,7-BISPHOSPHATASE, CHLOROPLASTIC"/>
    <property type="match status" value="1"/>
</dbReference>
<dbReference type="EMBL" id="CP046172">
    <property type="protein sequence ID" value="QIS12231.1"/>
    <property type="molecule type" value="Genomic_DNA"/>
</dbReference>
<feature type="domain" description="Fructose-1-6-bisphosphatase class I N-terminal" evidence="16">
    <location>
        <begin position="30"/>
        <end position="221"/>
    </location>
</feature>
<dbReference type="EC" id="3.1.3.11" evidence="4 14"/>
<dbReference type="GO" id="GO:0005986">
    <property type="term" value="P:sucrose biosynthetic process"/>
    <property type="evidence" value="ECO:0007669"/>
    <property type="project" value="TreeGrafter"/>
</dbReference>
<protein>
    <recommendedName>
        <fullName evidence="12 14">Fructose-1,6-bisphosphatase class 1</fullName>
        <shortName evidence="14">FBPase class 1</shortName>
        <ecNumber evidence="4 14">3.1.3.11</ecNumber>
    </recommendedName>
    <alternativeName>
        <fullName evidence="13 14">D-fructose-1,6-bisphosphate 1-phosphohydrolase class 1</fullName>
    </alternativeName>
</protein>
<proteinExistence type="inferred from homology"/>
<dbReference type="PANTHER" id="PTHR11556">
    <property type="entry name" value="FRUCTOSE-1,6-BISPHOSPHATASE-RELATED"/>
    <property type="match status" value="1"/>
</dbReference>
<keyword evidence="6" id="KW-0113">Calvin cycle</keyword>
<keyword evidence="7" id="KW-0479">Metal-binding</keyword>
<dbReference type="AlphaFoldDB" id="A0A6G9YG82"/>
<dbReference type="InterPro" id="IPR044015">
    <property type="entry name" value="FBPase_C_dom"/>
</dbReference>
<organism evidence="18 19">
    <name type="scientific">Nocardia arthritidis</name>
    <dbReference type="NCBI Taxonomy" id="228602"/>
    <lineage>
        <taxon>Bacteria</taxon>
        <taxon>Bacillati</taxon>
        <taxon>Actinomycetota</taxon>
        <taxon>Actinomycetes</taxon>
        <taxon>Mycobacteriales</taxon>
        <taxon>Nocardiaceae</taxon>
        <taxon>Nocardia</taxon>
    </lineage>
</organism>
<evidence type="ECO:0000256" key="8">
    <source>
        <dbReference type="ARBA" id="ARBA00022801"/>
    </source>
</evidence>
<evidence type="ECO:0000256" key="7">
    <source>
        <dbReference type="ARBA" id="ARBA00022723"/>
    </source>
</evidence>
<evidence type="ECO:0000259" key="17">
    <source>
        <dbReference type="Pfam" id="PF18913"/>
    </source>
</evidence>
<dbReference type="InterPro" id="IPR028343">
    <property type="entry name" value="FBPtase"/>
</dbReference>
<dbReference type="FunFam" id="3.30.540.10:FF:000002">
    <property type="entry name" value="Fructose-1,6-bisphosphatase class 1"/>
    <property type="match status" value="1"/>
</dbReference>
<comment type="caution">
    <text evidence="14">Lacks conserved residue(s) required for the propagation of feature annotation.</text>
</comment>
<evidence type="ECO:0000256" key="3">
    <source>
        <dbReference type="ARBA" id="ARBA00010941"/>
    </source>
</evidence>
<evidence type="ECO:0000256" key="15">
    <source>
        <dbReference type="RuleBase" id="RU000508"/>
    </source>
</evidence>
<evidence type="ECO:0000256" key="4">
    <source>
        <dbReference type="ARBA" id="ARBA00013093"/>
    </source>
</evidence>
<keyword evidence="8 14" id="KW-0378">Hydrolase</keyword>
<comment type="catalytic activity">
    <reaction evidence="1 14">
        <text>beta-D-fructose 1,6-bisphosphate + H2O = beta-D-fructose 6-phosphate + phosphate</text>
        <dbReference type="Rhea" id="RHEA:11064"/>
        <dbReference type="ChEBI" id="CHEBI:15377"/>
        <dbReference type="ChEBI" id="CHEBI:32966"/>
        <dbReference type="ChEBI" id="CHEBI:43474"/>
        <dbReference type="ChEBI" id="CHEBI:57634"/>
        <dbReference type="EC" id="3.1.3.11"/>
    </reaction>
</comment>
<feature type="binding site" evidence="14">
    <location>
        <begin position="287"/>
        <end position="289"/>
    </location>
    <ligand>
        <name>substrate</name>
    </ligand>
</feature>
<comment type="subunit">
    <text evidence="14">Homotetramer.</text>
</comment>
<dbReference type="Proteomes" id="UP000503540">
    <property type="component" value="Chromosome"/>
</dbReference>
<comment type="similarity">
    <text evidence="3 14 15">Belongs to the FBPase class 1 family.</text>
</comment>
<feature type="binding site" evidence="14">
    <location>
        <position position="235"/>
    </location>
    <ligand>
        <name>substrate</name>
    </ligand>
</feature>
<evidence type="ECO:0000256" key="1">
    <source>
        <dbReference type="ARBA" id="ARBA00001273"/>
    </source>
</evidence>
<evidence type="ECO:0000256" key="11">
    <source>
        <dbReference type="ARBA" id="ARBA00024331"/>
    </source>
</evidence>
<dbReference type="GO" id="GO:0005829">
    <property type="term" value="C:cytosol"/>
    <property type="evidence" value="ECO:0007669"/>
    <property type="project" value="TreeGrafter"/>
</dbReference>
<dbReference type="HAMAP" id="MF_01855">
    <property type="entry name" value="FBPase_class1"/>
    <property type="match status" value="1"/>
</dbReference>
<evidence type="ECO:0000256" key="5">
    <source>
        <dbReference type="ARBA" id="ARBA00022490"/>
    </source>
</evidence>
<sequence>MCWAAVYSPRRTANGHPREELSAPMPEGLKTLTRYTIEEEHRHPGSSGEFSALVNVVATATKIIANQVTRGAIVGSLGAHEADNLPATVHRRMDAIANDIMVGETQWTGHLSALLSEELPQVHPVPDTHRRGKYLLAFDPLDGSSNIDVNLPVGTIFSVLRTPGETGGAATEQDFLQPGERQVCAGFTLYGPATMLVLTTGSGVDGFTLDREIGAFVLTHPRMRIPDDTSGFAINAANERFWERPVRRYVHECLDGTEGPRGRDFNMRWVASLVADTFHILTRGGVYLYPHDTRSPGRVSLLYGANPIAFIVEQAGGAATTGHERVLEVRPDRVHQRVPLIFGSRNEVERIERYHREPEEGPSFDSSLFGTRSLFRPLK</sequence>
<name>A0A6G9YG82_9NOCA</name>
<evidence type="ECO:0000256" key="6">
    <source>
        <dbReference type="ARBA" id="ARBA00022567"/>
    </source>
</evidence>
<dbReference type="GO" id="GO:0006002">
    <property type="term" value="P:fructose 6-phosphate metabolic process"/>
    <property type="evidence" value="ECO:0007669"/>
    <property type="project" value="TreeGrafter"/>
</dbReference>
<dbReference type="FunFam" id="3.40.190.80:FF:000011">
    <property type="entry name" value="Fructose-1,6-bisphosphatase class 1"/>
    <property type="match status" value="1"/>
</dbReference>
<dbReference type="PRINTS" id="PR00115">
    <property type="entry name" value="F16BPHPHTASE"/>
</dbReference>
<dbReference type="GO" id="GO:0019253">
    <property type="term" value="P:reductive pentose-phosphate cycle"/>
    <property type="evidence" value="ECO:0007669"/>
    <property type="project" value="UniProtKB-KW"/>
</dbReference>
<evidence type="ECO:0000313" key="18">
    <source>
        <dbReference type="EMBL" id="QIS12231.1"/>
    </source>
</evidence>
<comment type="cofactor">
    <cofactor evidence="2">
        <name>Mg(2+)</name>
        <dbReference type="ChEBI" id="CHEBI:18420"/>
    </cofactor>
</comment>
<dbReference type="GO" id="GO:0006094">
    <property type="term" value="P:gluconeogenesis"/>
    <property type="evidence" value="ECO:0007669"/>
    <property type="project" value="UniProtKB-UniRule"/>
</dbReference>
<keyword evidence="10 14" id="KW-0119">Carbohydrate metabolism</keyword>
<dbReference type="KEGG" id="nah:F5544_21845"/>
<evidence type="ECO:0000256" key="2">
    <source>
        <dbReference type="ARBA" id="ARBA00001946"/>
    </source>
</evidence>
<dbReference type="GO" id="GO:0006000">
    <property type="term" value="P:fructose metabolic process"/>
    <property type="evidence" value="ECO:0007669"/>
    <property type="project" value="TreeGrafter"/>
</dbReference>
<dbReference type="GO" id="GO:0042132">
    <property type="term" value="F:fructose 1,6-bisphosphate 1-phosphatase activity"/>
    <property type="evidence" value="ECO:0007669"/>
    <property type="project" value="UniProtKB-UniRule"/>
</dbReference>
<dbReference type="InterPro" id="IPR000146">
    <property type="entry name" value="FBPase_class-1"/>
</dbReference>